<dbReference type="OrthoDB" id="2553859at2759"/>
<gene>
    <name evidence="1" type="ORF">L203_100025</name>
</gene>
<dbReference type="GeneID" id="91084241"/>
<dbReference type="RefSeq" id="XP_066065590.1">
    <property type="nucleotide sequence ID" value="XM_066209493.1"/>
</dbReference>
<dbReference type="VEuPathDB" id="FungiDB:L203_00318"/>
<evidence type="ECO:0000313" key="1">
    <source>
        <dbReference type="EMBL" id="WVN84889.1"/>
    </source>
</evidence>
<sequence length="117" mass="12483">MCRAIEVTYSLCPPSSTLIPVSSSDPAPSSSAFSFPISPNPYSNLSATTKYYTAASTSLLYAQAALNTELTLWKDAIGDGEKEKEDVGTVGYGRGKANLMSAKLTKEQESSEEDSEE</sequence>
<protein>
    <submittedName>
        <fullName evidence="1">Uncharacterized protein</fullName>
    </submittedName>
</protein>
<dbReference type="AlphaFoldDB" id="A0A1E3J000"/>
<proteinExistence type="predicted"/>
<evidence type="ECO:0000313" key="2">
    <source>
        <dbReference type="Proteomes" id="UP000094043"/>
    </source>
</evidence>
<reference evidence="1" key="3">
    <citation type="submission" date="2024-01" db="EMBL/GenBank/DDBJ databases">
        <authorList>
            <person name="Coelho M.A."/>
            <person name="David-Palma M."/>
            <person name="Shea T."/>
            <person name="Sun S."/>
            <person name="Cuomo C.A."/>
            <person name="Heitman J."/>
        </authorList>
    </citation>
    <scope>NUCLEOTIDE SEQUENCE</scope>
    <source>
        <strain evidence="1">CBS 7841</strain>
    </source>
</reference>
<reference evidence="1" key="2">
    <citation type="journal article" date="2022" name="Elife">
        <title>Obligate sexual reproduction of a homothallic fungus closely related to the Cryptococcus pathogenic species complex.</title>
        <authorList>
            <person name="Passer A.R."/>
            <person name="Clancey S.A."/>
            <person name="Shea T."/>
            <person name="David-Palma M."/>
            <person name="Averette A.F."/>
            <person name="Boekhout T."/>
            <person name="Porcel B.M."/>
            <person name="Nowrousian M."/>
            <person name="Cuomo C.A."/>
            <person name="Sun S."/>
            <person name="Heitman J."/>
            <person name="Coelho M.A."/>
        </authorList>
    </citation>
    <scope>NUCLEOTIDE SEQUENCE</scope>
    <source>
        <strain evidence="1">CBS 7841</strain>
    </source>
</reference>
<name>A0A1E3J000_9TREE</name>
<dbReference type="Proteomes" id="UP000094043">
    <property type="component" value="Chromosome 1"/>
</dbReference>
<organism evidence="1 2">
    <name type="scientific">Cryptococcus depauperatus CBS 7841</name>
    <dbReference type="NCBI Taxonomy" id="1295531"/>
    <lineage>
        <taxon>Eukaryota</taxon>
        <taxon>Fungi</taxon>
        <taxon>Dikarya</taxon>
        <taxon>Basidiomycota</taxon>
        <taxon>Agaricomycotina</taxon>
        <taxon>Tremellomycetes</taxon>
        <taxon>Tremellales</taxon>
        <taxon>Cryptococcaceae</taxon>
        <taxon>Cryptococcus</taxon>
    </lineage>
</organism>
<keyword evidence="2" id="KW-1185">Reference proteome</keyword>
<accession>A0A1E3J000</accession>
<dbReference type="EMBL" id="CP143784">
    <property type="protein sequence ID" value="WVN84889.1"/>
    <property type="molecule type" value="Genomic_DNA"/>
</dbReference>
<dbReference type="KEGG" id="cdep:91084241"/>
<reference evidence="1" key="1">
    <citation type="submission" date="2016-06" db="EMBL/GenBank/DDBJ databases">
        <authorList>
            <person name="Cuomo C."/>
            <person name="Litvintseva A."/>
            <person name="Heitman J."/>
            <person name="Chen Y."/>
            <person name="Sun S."/>
            <person name="Springer D."/>
            <person name="Dromer F."/>
            <person name="Young S."/>
            <person name="Zeng Q."/>
            <person name="Chapman S."/>
            <person name="Gujja S."/>
            <person name="Saif S."/>
            <person name="Birren B."/>
        </authorList>
    </citation>
    <scope>NUCLEOTIDE SEQUENCE</scope>
    <source>
        <strain evidence="1">CBS 7841</strain>
    </source>
</reference>